<keyword evidence="3" id="KW-1185">Reference proteome</keyword>
<evidence type="ECO:0000256" key="1">
    <source>
        <dbReference type="SAM" id="Phobius"/>
    </source>
</evidence>
<reference evidence="2" key="1">
    <citation type="journal article" date="2021" name="Front. Microbiol.">
        <title>Comprehensive Comparative Genomics and Phenotyping of Methylobacterium Species.</title>
        <authorList>
            <person name="Alessa O."/>
            <person name="Ogura Y."/>
            <person name="Fujitani Y."/>
            <person name="Takami H."/>
            <person name="Hayashi T."/>
            <person name="Sahin N."/>
            <person name="Tani A."/>
        </authorList>
    </citation>
    <scope>NUCLEOTIDE SEQUENCE</scope>
    <source>
        <strain evidence="2">DSM 17168</strain>
    </source>
</reference>
<proteinExistence type="predicted"/>
<gene>
    <name evidence="2" type="ORF">GMJLKIPL_2488</name>
</gene>
<accession>A0ABQ4SDJ3</accession>
<keyword evidence="1" id="KW-0472">Membrane</keyword>
<feature type="transmembrane region" description="Helical" evidence="1">
    <location>
        <begin position="6"/>
        <end position="29"/>
    </location>
</feature>
<keyword evidence="1" id="KW-1133">Transmembrane helix</keyword>
<evidence type="ECO:0000313" key="3">
    <source>
        <dbReference type="Proteomes" id="UP001055153"/>
    </source>
</evidence>
<keyword evidence="1" id="KW-0812">Transmembrane</keyword>
<reference evidence="2" key="2">
    <citation type="submission" date="2021-08" db="EMBL/GenBank/DDBJ databases">
        <authorList>
            <person name="Tani A."/>
            <person name="Ola A."/>
            <person name="Ogura Y."/>
            <person name="Katsura K."/>
            <person name="Hayashi T."/>
        </authorList>
    </citation>
    <scope>NUCLEOTIDE SEQUENCE</scope>
    <source>
        <strain evidence="2">DSM 17168</strain>
    </source>
</reference>
<protein>
    <submittedName>
        <fullName evidence="2">Uncharacterized protein</fullName>
    </submittedName>
</protein>
<name>A0ABQ4SDJ3_9HYPH</name>
<dbReference type="EMBL" id="BPQQ01000028">
    <property type="protein sequence ID" value="GJE00565.1"/>
    <property type="molecule type" value="Genomic_DNA"/>
</dbReference>
<organism evidence="2 3">
    <name type="scientific">Methylobacterium isbiliense</name>
    <dbReference type="NCBI Taxonomy" id="315478"/>
    <lineage>
        <taxon>Bacteria</taxon>
        <taxon>Pseudomonadati</taxon>
        <taxon>Pseudomonadota</taxon>
        <taxon>Alphaproteobacteria</taxon>
        <taxon>Hyphomicrobiales</taxon>
        <taxon>Methylobacteriaceae</taxon>
        <taxon>Methylobacterium</taxon>
    </lineage>
</organism>
<comment type="caution">
    <text evidence="2">The sequence shown here is derived from an EMBL/GenBank/DDBJ whole genome shotgun (WGS) entry which is preliminary data.</text>
</comment>
<dbReference type="Proteomes" id="UP001055153">
    <property type="component" value="Unassembled WGS sequence"/>
</dbReference>
<evidence type="ECO:0000313" key="2">
    <source>
        <dbReference type="EMBL" id="GJE00565.1"/>
    </source>
</evidence>
<sequence length="30" mass="3046">MTEGDRIAVGVMLLCLGLAVLALGLAAFAR</sequence>